<dbReference type="EMBL" id="LR134492">
    <property type="protein sequence ID" value="VEI77458.1"/>
    <property type="molecule type" value="Genomic_DNA"/>
</dbReference>
<dbReference type="GO" id="GO:0006302">
    <property type="term" value="P:double-strand break repair"/>
    <property type="evidence" value="ECO:0007669"/>
    <property type="project" value="TreeGrafter"/>
</dbReference>
<dbReference type="SMART" id="SM00475">
    <property type="entry name" value="53EXOc"/>
    <property type="match status" value="1"/>
</dbReference>
<dbReference type="InterPro" id="IPR002562">
    <property type="entry name" value="3'-5'_exonuclease_dom"/>
</dbReference>
<evidence type="ECO:0000313" key="23">
    <source>
        <dbReference type="Proteomes" id="UP000270487"/>
    </source>
</evidence>
<feature type="domain" description="DNA-directed DNA polymerase family A palm" evidence="21">
    <location>
        <begin position="798"/>
        <end position="1005"/>
    </location>
</feature>
<dbReference type="InterPro" id="IPR043502">
    <property type="entry name" value="DNA/RNA_pol_sf"/>
</dbReference>
<evidence type="ECO:0000256" key="10">
    <source>
        <dbReference type="ARBA" id="ARBA00022801"/>
    </source>
</evidence>
<evidence type="ECO:0000259" key="19">
    <source>
        <dbReference type="SMART" id="SM00474"/>
    </source>
</evidence>
<dbReference type="CDD" id="cd09898">
    <property type="entry name" value="H3TH_53EXO"/>
    <property type="match status" value="1"/>
</dbReference>
<dbReference type="NCBIfam" id="NF004397">
    <property type="entry name" value="PRK05755.1"/>
    <property type="match status" value="1"/>
</dbReference>
<dbReference type="GO" id="GO:0006261">
    <property type="term" value="P:DNA-templated DNA replication"/>
    <property type="evidence" value="ECO:0007669"/>
    <property type="project" value="UniProtKB-UniRule"/>
</dbReference>
<dbReference type="CDD" id="cd08637">
    <property type="entry name" value="DNA_pol_A_pol_I_C"/>
    <property type="match status" value="1"/>
</dbReference>
<dbReference type="InterPro" id="IPR020046">
    <property type="entry name" value="5-3_exonucl_a-hlix_arch_N"/>
</dbReference>
<dbReference type="InterPro" id="IPR019760">
    <property type="entry name" value="DNA-dir_DNA_pol_A_CS"/>
</dbReference>
<sequence>MVIEVPKLIKRAIKLRPQLYPQITENTINSKTGHTLFQQCDLSRNFISHYNDIIFVIIQLLNYAQSYPQAGSCGSLHRISSNLAILHAKVRHQRLAMACLPQSFSRKRNVMAQIAENPLILVDGSSYLYRAYHAFPPLTNSVGEPTGAMYGVLNMLRSLLLQYTPSHVAVVFDAKGKTFRDELFAEYKSHRPPMPDDLRAQIEPLHQMVKAMGLPLLVTPGVEADDVIGTLALEAEKAGHAVLISTGDKDMAQLVTPNVTLINTMNNTILGPQEVCDKYGIPPELIIDFLALMGDSSDNIPGVPGVGEKTAQALLQGLGGLDQLYANLDSIATLSFRGAKTMAAKLEQNKEVAYLSYKLATIKTDVELDLKCSELEVTPPDVDQLQALFKRYEFKRWMADVEAGTWLENKGSGRKASAAAKPAATAEAPRAAAEPTLSQEGYVTILDEETFADWMQRLKQAEVFAFDTETDGLDTLTANLIGLSFAIEPGVAAYLPVAHDYLDAPPQLDRNHVLATLKPLLEDEKALKVGQNLKFDKSLLARYDIDLRGIAYDTMLESYVLDSVSGRHDMDSLADRYLGHKTITFEEIAGKGKKQLTFNQIALEEAGPYAAEDADVTLQLHLAMWPQLKESEGLLTVFNEIEMPLLPVLSHIERTGVLIDPNILAAHSIELTKRLGELEVQAHELAEEPFNLASTKQLQAILYEKQKLPVLKKTPGGAPSTNEEVLAELALDYPLPKVILEYRGLAKLKTTYTDKLPLMINPVSGRVHTSYHQAVTATGRLSSSDPNLQNIPVRNDEGRRIRQAFIAPEGYRIVAADYSQIELRIMAHLSQDEGLLKAFAEGKDIHRATAAEVFGLALEKVTNEQRRSAKAINFGLIYGMSAFGLARQLGIPRGEAQRYMDLYFERYPGVLEYMERTRQQAAEQGYVSTLDGRRLYLPDVRSSNGMRRKAAERAAINAPMQGTAADIIKRAMIEVDAWLQGPEKPLVRMIMQVHDELVFEIHESAIEEASLRIHELMENSMQLAVPLRVDIGVGKNWDEAH</sequence>
<dbReference type="NCBIfam" id="TIGR00593">
    <property type="entry name" value="pola"/>
    <property type="match status" value="1"/>
</dbReference>
<dbReference type="SUPFAM" id="SSF88723">
    <property type="entry name" value="PIN domain-like"/>
    <property type="match status" value="1"/>
</dbReference>
<dbReference type="SMART" id="SM00482">
    <property type="entry name" value="POLAc"/>
    <property type="match status" value="1"/>
</dbReference>
<comment type="similarity">
    <text evidence="1 18">Belongs to the DNA polymerase type-A family.</text>
</comment>
<feature type="domain" description="3'-5' exonuclease" evidence="19">
    <location>
        <begin position="442"/>
        <end position="629"/>
    </location>
</feature>
<dbReference type="SMART" id="SM00474">
    <property type="entry name" value="35EXOc"/>
    <property type="match status" value="1"/>
</dbReference>
<name>A0A448TC26_SERFO</name>
<dbReference type="GO" id="GO:0008408">
    <property type="term" value="F:3'-5' exonuclease activity"/>
    <property type="evidence" value="ECO:0007669"/>
    <property type="project" value="UniProtKB-UniRule"/>
</dbReference>
<dbReference type="SMART" id="SM00279">
    <property type="entry name" value="HhH2"/>
    <property type="match status" value="1"/>
</dbReference>
<keyword evidence="13 18" id="KW-0238">DNA-binding</keyword>
<keyword evidence="14 18" id="KW-0234">DNA repair</keyword>
<keyword evidence="12 18" id="KW-0239">DNA-directed DNA polymerase</keyword>
<evidence type="ECO:0000256" key="3">
    <source>
        <dbReference type="ARBA" id="ARBA00012417"/>
    </source>
</evidence>
<dbReference type="SUPFAM" id="SSF53098">
    <property type="entry name" value="Ribonuclease H-like"/>
    <property type="match status" value="1"/>
</dbReference>
<evidence type="ECO:0000256" key="16">
    <source>
        <dbReference type="ARBA" id="ARBA00060162"/>
    </source>
</evidence>
<dbReference type="PROSITE" id="PS00447">
    <property type="entry name" value="DNA_POLYMERASE_A"/>
    <property type="match status" value="1"/>
</dbReference>
<dbReference type="InterPro" id="IPR036279">
    <property type="entry name" value="5-3_exonuclease_C_sf"/>
</dbReference>
<gene>
    <name evidence="18 22" type="primary">polA</name>
    <name evidence="22" type="ORF">NCTC13193_05832</name>
</gene>
<keyword evidence="11 18" id="KW-0269">Exonuclease</keyword>
<dbReference type="Gene3D" id="1.10.150.20">
    <property type="entry name" value="5' to 3' exonuclease, C-terminal subdomain"/>
    <property type="match status" value="2"/>
</dbReference>
<dbReference type="InterPro" id="IPR018320">
    <property type="entry name" value="DNA_polymerase_1"/>
</dbReference>
<evidence type="ECO:0000256" key="7">
    <source>
        <dbReference type="ARBA" id="ARBA00022705"/>
    </source>
</evidence>
<keyword evidence="10 18" id="KW-0378">Hydrolase</keyword>
<dbReference type="Pfam" id="PF00476">
    <property type="entry name" value="DNA_pol_A"/>
    <property type="match status" value="1"/>
</dbReference>
<accession>A0A448TC26</accession>
<dbReference type="Gene3D" id="1.20.1060.10">
    <property type="entry name" value="Taq DNA Polymerase, Chain T, domain 4"/>
    <property type="match status" value="1"/>
</dbReference>
<dbReference type="PANTHER" id="PTHR10133">
    <property type="entry name" value="DNA POLYMERASE I"/>
    <property type="match status" value="1"/>
</dbReference>
<evidence type="ECO:0000256" key="6">
    <source>
        <dbReference type="ARBA" id="ARBA00022695"/>
    </source>
</evidence>
<dbReference type="FunFam" id="1.10.150.20:FF:000002">
    <property type="entry name" value="DNA polymerase I"/>
    <property type="match status" value="1"/>
</dbReference>
<dbReference type="Proteomes" id="UP000270487">
    <property type="component" value="Chromosome"/>
</dbReference>
<dbReference type="FunFam" id="3.30.420.10:FF:000026">
    <property type="entry name" value="DNA polymerase I"/>
    <property type="match status" value="1"/>
</dbReference>
<comment type="function">
    <text evidence="16">In addition to polymerase activity, this DNA polymerase exhibits 3'-5' and 5'-3' exonuclease activity. It is able to utilize nicked circular duplex DNA as a template and can unwind the parental DNA strand from its template.</text>
</comment>
<dbReference type="Pfam" id="PF01612">
    <property type="entry name" value="DNA_pol_A_exo1"/>
    <property type="match status" value="1"/>
</dbReference>
<evidence type="ECO:0000256" key="2">
    <source>
        <dbReference type="ARBA" id="ARBA00011541"/>
    </source>
</evidence>
<dbReference type="GO" id="GO:0003677">
    <property type="term" value="F:DNA binding"/>
    <property type="evidence" value="ECO:0007669"/>
    <property type="project" value="UniProtKB-UniRule"/>
</dbReference>
<dbReference type="Gene3D" id="3.30.70.370">
    <property type="match status" value="1"/>
</dbReference>
<dbReference type="Gene3D" id="3.40.50.1010">
    <property type="entry name" value="5'-nuclease"/>
    <property type="match status" value="1"/>
</dbReference>
<reference evidence="22 23" key="1">
    <citation type="submission" date="2018-12" db="EMBL/GenBank/DDBJ databases">
        <authorList>
            <consortium name="Pathogen Informatics"/>
        </authorList>
    </citation>
    <scope>NUCLEOTIDE SEQUENCE [LARGE SCALE GENOMIC DNA]</scope>
    <source>
        <strain evidence="22 23">NCTC13193</strain>
    </source>
</reference>
<evidence type="ECO:0000256" key="17">
    <source>
        <dbReference type="NCBIfam" id="TIGR00593"/>
    </source>
</evidence>
<keyword evidence="5 18" id="KW-0808">Transferase</keyword>
<dbReference type="SUPFAM" id="SSF47807">
    <property type="entry name" value="5' to 3' exonuclease, C-terminal subdomain"/>
    <property type="match status" value="1"/>
</dbReference>
<evidence type="ECO:0000256" key="5">
    <source>
        <dbReference type="ARBA" id="ARBA00022679"/>
    </source>
</evidence>
<comment type="catalytic activity">
    <reaction evidence="15 18">
        <text>DNA(n) + a 2'-deoxyribonucleoside 5'-triphosphate = DNA(n+1) + diphosphate</text>
        <dbReference type="Rhea" id="RHEA:22508"/>
        <dbReference type="Rhea" id="RHEA-COMP:17339"/>
        <dbReference type="Rhea" id="RHEA-COMP:17340"/>
        <dbReference type="ChEBI" id="CHEBI:33019"/>
        <dbReference type="ChEBI" id="CHEBI:61560"/>
        <dbReference type="ChEBI" id="CHEBI:173112"/>
        <dbReference type="EC" id="2.7.7.7"/>
    </reaction>
</comment>
<evidence type="ECO:0000256" key="9">
    <source>
        <dbReference type="ARBA" id="ARBA00022763"/>
    </source>
</evidence>
<evidence type="ECO:0000256" key="12">
    <source>
        <dbReference type="ARBA" id="ARBA00022932"/>
    </source>
</evidence>
<evidence type="ECO:0000256" key="4">
    <source>
        <dbReference type="ARBA" id="ARBA00020311"/>
    </source>
</evidence>
<evidence type="ECO:0000256" key="1">
    <source>
        <dbReference type="ARBA" id="ARBA00007705"/>
    </source>
</evidence>
<organism evidence="22 23">
    <name type="scientific">Serratia fonticola</name>
    <dbReference type="NCBI Taxonomy" id="47917"/>
    <lineage>
        <taxon>Bacteria</taxon>
        <taxon>Pseudomonadati</taxon>
        <taxon>Pseudomonadota</taxon>
        <taxon>Gammaproteobacteria</taxon>
        <taxon>Enterobacterales</taxon>
        <taxon>Yersiniaceae</taxon>
        <taxon>Serratia</taxon>
    </lineage>
</organism>
<evidence type="ECO:0000256" key="15">
    <source>
        <dbReference type="ARBA" id="ARBA00049244"/>
    </source>
</evidence>
<dbReference type="AlphaFoldDB" id="A0A448TC26"/>
<dbReference type="InterPro" id="IPR008918">
    <property type="entry name" value="HhH2"/>
</dbReference>
<dbReference type="InterPro" id="IPR036397">
    <property type="entry name" value="RNaseH_sf"/>
</dbReference>
<dbReference type="InterPro" id="IPR020045">
    <property type="entry name" value="DNA_polI_H3TH"/>
</dbReference>
<comment type="subunit">
    <text evidence="2">Single-chain monomer with multiple functions.</text>
</comment>
<evidence type="ECO:0000256" key="11">
    <source>
        <dbReference type="ARBA" id="ARBA00022839"/>
    </source>
</evidence>
<dbReference type="CDD" id="cd09859">
    <property type="entry name" value="PIN_53EXO"/>
    <property type="match status" value="1"/>
</dbReference>
<evidence type="ECO:0000256" key="13">
    <source>
        <dbReference type="ARBA" id="ARBA00023125"/>
    </source>
</evidence>
<dbReference type="CDD" id="cd06139">
    <property type="entry name" value="DNA_polA_I_Ecoli_like_exo"/>
    <property type="match status" value="1"/>
</dbReference>
<dbReference type="EC" id="2.7.7.7" evidence="3 17"/>
<proteinExistence type="inferred from homology"/>
<dbReference type="FunFam" id="1.10.150.20:FF:000003">
    <property type="entry name" value="DNA polymerase I"/>
    <property type="match status" value="1"/>
</dbReference>
<dbReference type="Pfam" id="PF02739">
    <property type="entry name" value="5_3_exonuc_N"/>
    <property type="match status" value="1"/>
</dbReference>
<keyword evidence="8" id="KW-0540">Nuclease</keyword>
<dbReference type="FunFam" id="3.40.50.1010:FF:000001">
    <property type="entry name" value="DNA polymerase I"/>
    <property type="match status" value="1"/>
</dbReference>
<dbReference type="InterPro" id="IPR029060">
    <property type="entry name" value="PIN-like_dom_sf"/>
</dbReference>
<feature type="domain" description="5'-3' exonuclease" evidence="20">
    <location>
        <begin position="117"/>
        <end position="378"/>
    </location>
</feature>
<dbReference type="InterPro" id="IPR002298">
    <property type="entry name" value="DNA_polymerase_A"/>
</dbReference>
<dbReference type="InterPro" id="IPR002421">
    <property type="entry name" value="5-3_exonuclease"/>
</dbReference>
<dbReference type="FunFam" id="1.20.1060.10:FF:000001">
    <property type="entry name" value="DNA polymerase I"/>
    <property type="match status" value="1"/>
</dbReference>
<dbReference type="PRINTS" id="PR00868">
    <property type="entry name" value="DNAPOLI"/>
</dbReference>
<evidence type="ECO:0000259" key="21">
    <source>
        <dbReference type="SMART" id="SM00482"/>
    </source>
</evidence>
<protein>
    <recommendedName>
        <fullName evidence="4 17">DNA polymerase I</fullName>
        <ecNumber evidence="3 17">2.7.7.7</ecNumber>
    </recommendedName>
</protein>
<dbReference type="PANTHER" id="PTHR10133:SF27">
    <property type="entry name" value="DNA POLYMERASE NU"/>
    <property type="match status" value="1"/>
</dbReference>
<dbReference type="GO" id="GO:0008409">
    <property type="term" value="F:5'-3' exonuclease activity"/>
    <property type="evidence" value="ECO:0007669"/>
    <property type="project" value="UniProtKB-UniRule"/>
</dbReference>
<dbReference type="InterPro" id="IPR012337">
    <property type="entry name" value="RNaseH-like_sf"/>
</dbReference>
<dbReference type="Gene3D" id="3.30.420.10">
    <property type="entry name" value="Ribonuclease H-like superfamily/Ribonuclease H"/>
    <property type="match status" value="1"/>
</dbReference>
<dbReference type="GO" id="GO:0003887">
    <property type="term" value="F:DNA-directed DNA polymerase activity"/>
    <property type="evidence" value="ECO:0007669"/>
    <property type="project" value="UniProtKB-UniRule"/>
</dbReference>
<keyword evidence="9 18" id="KW-0227">DNA damage</keyword>
<evidence type="ECO:0000313" key="22">
    <source>
        <dbReference type="EMBL" id="VEI77458.1"/>
    </source>
</evidence>
<evidence type="ECO:0000259" key="20">
    <source>
        <dbReference type="SMART" id="SM00475"/>
    </source>
</evidence>
<dbReference type="SUPFAM" id="SSF56672">
    <property type="entry name" value="DNA/RNA polymerases"/>
    <property type="match status" value="1"/>
</dbReference>
<evidence type="ECO:0000256" key="18">
    <source>
        <dbReference type="RuleBase" id="RU004460"/>
    </source>
</evidence>
<evidence type="ECO:0000256" key="14">
    <source>
        <dbReference type="ARBA" id="ARBA00023204"/>
    </source>
</evidence>
<dbReference type="Pfam" id="PF01367">
    <property type="entry name" value="5_3_exonuc"/>
    <property type="match status" value="1"/>
</dbReference>
<dbReference type="InterPro" id="IPR001098">
    <property type="entry name" value="DNA-dir_DNA_pol_A_palm_dom"/>
</dbReference>
<evidence type="ECO:0000256" key="8">
    <source>
        <dbReference type="ARBA" id="ARBA00022722"/>
    </source>
</evidence>
<keyword evidence="7 18" id="KW-0235">DNA replication</keyword>
<keyword evidence="6 18" id="KW-0548">Nucleotidyltransferase</keyword>